<feature type="region of interest" description="Disordered" evidence="1">
    <location>
        <begin position="285"/>
        <end position="306"/>
    </location>
</feature>
<feature type="region of interest" description="Disordered" evidence="1">
    <location>
        <begin position="1"/>
        <end position="74"/>
    </location>
</feature>
<dbReference type="AlphaFoldDB" id="D8LWJ9"/>
<protein>
    <submittedName>
        <fullName evidence="3">Uncharacterized protein</fullName>
    </submittedName>
</protein>
<sequence length="407" mass="42657">MENTEATSAPQTESPQVTVVSQEEVNAPEVAVPAQTNTSEPIEVAAPAPTNTSEPETSNTAESGKEEASEESKEKWYDVGKFVMTPCGLGLITSPVDDNSVMVIMLTEGSETKKSMMVNGNFSIDSLEKAEVDETSSVAALLKCIWCNSLGQELFAQHHQSQAMAVFNQAIKFALDGKTEGYEEIISEMIVSSYFYMYLSSVMLKDEKTCSQIAQFMYELHPTHEMTIFCLAQQLIQQQQLSSAAQVIQSGLASNPESELLHGLLQNVLDTQLRTFRVAESSVEATKSQAASTASTASTASSSLGGMGQLGKAGSAGLGMASTPAAAAEAAAAAPKPSASAAPKPSSGAGMGMPGLGGLGGMGGIPGMGAESQEEEEDDGDVSNAIFWTVMIGAGAVAAMLLRKWRH</sequence>
<feature type="compositionally biased region" description="Low complexity" evidence="1">
    <location>
        <begin position="334"/>
        <end position="348"/>
    </location>
</feature>
<keyword evidence="2" id="KW-0812">Transmembrane</keyword>
<dbReference type="InterPro" id="IPR011990">
    <property type="entry name" value="TPR-like_helical_dom_sf"/>
</dbReference>
<dbReference type="EMBL" id="FN668638">
    <property type="protein sequence ID" value="CBK20188.2"/>
    <property type="molecule type" value="Genomic_DNA"/>
</dbReference>
<organism evidence="3">
    <name type="scientific">Blastocystis hominis</name>
    <dbReference type="NCBI Taxonomy" id="12968"/>
    <lineage>
        <taxon>Eukaryota</taxon>
        <taxon>Sar</taxon>
        <taxon>Stramenopiles</taxon>
        <taxon>Bigyra</taxon>
        <taxon>Opalozoa</taxon>
        <taxon>Opalinata</taxon>
        <taxon>Blastocystidae</taxon>
        <taxon>Blastocystis</taxon>
    </lineage>
</organism>
<dbReference type="GeneID" id="24917864"/>
<keyword evidence="4" id="KW-1185">Reference proteome</keyword>
<dbReference type="InParanoid" id="D8LWJ9"/>
<dbReference type="RefSeq" id="XP_012894236.1">
    <property type="nucleotide sequence ID" value="XM_013038782.1"/>
</dbReference>
<feature type="region of interest" description="Disordered" evidence="1">
    <location>
        <begin position="334"/>
        <end position="380"/>
    </location>
</feature>
<feature type="compositionally biased region" description="Polar residues" evidence="1">
    <location>
        <begin position="49"/>
        <end position="60"/>
    </location>
</feature>
<accession>D8LWJ9</accession>
<name>D8LWJ9_BLAHO</name>
<dbReference type="Proteomes" id="UP000008312">
    <property type="component" value="Unassembled WGS sequence"/>
</dbReference>
<feature type="transmembrane region" description="Helical" evidence="2">
    <location>
        <begin position="385"/>
        <end position="402"/>
    </location>
</feature>
<gene>
    <name evidence="3" type="ORF">GSBLH_T00000557001</name>
</gene>
<evidence type="ECO:0000313" key="4">
    <source>
        <dbReference type="Proteomes" id="UP000008312"/>
    </source>
</evidence>
<keyword evidence="2" id="KW-1133">Transmembrane helix</keyword>
<evidence type="ECO:0000256" key="1">
    <source>
        <dbReference type="SAM" id="MobiDB-lite"/>
    </source>
</evidence>
<reference evidence="3" key="1">
    <citation type="submission" date="2010-02" db="EMBL/GenBank/DDBJ databases">
        <title>Sequencing and annotation of the Blastocystis hominis genome.</title>
        <authorList>
            <person name="Wincker P."/>
        </authorList>
    </citation>
    <scope>NUCLEOTIDE SEQUENCE</scope>
    <source>
        <strain evidence="3">Singapore isolate B</strain>
    </source>
</reference>
<dbReference type="Gene3D" id="1.25.40.10">
    <property type="entry name" value="Tetratricopeptide repeat domain"/>
    <property type="match status" value="1"/>
</dbReference>
<feature type="compositionally biased region" description="Polar residues" evidence="1">
    <location>
        <begin position="1"/>
        <end position="24"/>
    </location>
</feature>
<proteinExistence type="predicted"/>
<feature type="compositionally biased region" description="Basic and acidic residues" evidence="1">
    <location>
        <begin position="63"/>
        <end position="74"/>
    </location>
</feature>
<evidence type="ECO:0000313" key="3">
    <source>
        <dbReference type="EMBL" id="CBK20188.2"/>
    </source>
</evidence>
<evidence type="ECO:0000256" key="2">
    <source>
        <dbReference type="SAM" id="Phobius"/>
    </source>
</evidence>
<dbReference type="SUPFAM" id="SSF48452">
    <property type="entry name" value="TPR-like"/>
    <property type="match status" value="1"/>
</dbReference>
<keyword evidence="2" id="KW-0472">Membrane</keyword>
<feature type="compositionally biased region" description="Gly residues" evidence="1">
    <location>
        <begin position="349"/>
        <end position="367"/>
    </location>
</feature>
<feature type="compositionally biased region" description="Low complexity" evidence="1">
    <location>
        <begin position="285"/>
        <end position="303"/>
    </location>
</feature>